<accession>A0ABT6C256</accession>
<evidence type="ECO:0000313" key="3">
    <source>
        <dbReference type="Proteomes" id="UP001528912"/>
    </source>
</evidence>
<sequence length="206" mass="21464">MSGATLSVTAQYGELRERATVVRTGGGFEVTSEHIGSAAPPRCIVRREVASLLDAVHGLVRRPAVPETTSDGAGPPYASAGDVSTAGAASAASGVAVEDVPLLTSLVRRGAADELAEALRVCGMPVLPPWLAEAAFGLDGVLSCEVSAGDRHGRIDVQLLRSTWVRLRLDREHRVHAERLAVADVRRLLTSACTTWLLPATVGAAA</sequence>
<evidence type="ECO:0000256" key="1">
    <source>
        <dbReference type="SAM" id="MobiDB-lite"/>
    </source>
</evidence>
<gene>
    <name evidence="2" type="ORF">P4R38_01015</name>
</gene>
<keyword evidence="3" id="KW-1185">Reference proteome</keyword>
<name>A0ABT6C256_9MICO</name>
<comment type="caution">
    <text evidence="2">The sequence shown here is derived from an EMBL/GenBank/DDBJ whole genome shotgun (WGS) entry which is preliminary data.</text>
</comment>
<proteinExistence type="predicted"/>
<dbReference type="Proteomes" id="UP001528912">
    <property type="component" value="Unassembled WGS sequence"/>
</dbReference>
<feature type="region of interest" description="Disordered" evidence="1">
    <location>
        <begin position="64"/>
        <end position="83"/>
    </location>
</feature>
<dbReference type="RefSeq" id="WP_277190607.1">
    <property type="nucleotide sequence ID" value="NZ_JAROAV010000004.1"/>
</dbReference>
<evidence type="ECO:0008006" key="4">
    <source>
        <dbReference type="Google" id="ProtNLM"/>
    </source>
</evidence>
<evidence type="ECO:0000313" key="2">
    <source>
        <dbReference type="EMBL" id="MDF8262823.1"/>
    </source>
</evidence>
<protein>
    <recommendedName>
        <fullName evidence="4">DUF2470 domain-containing protein</fullName>
    </recommendedName>
</protein>
<reference evidence="2 3" key="1">
    <citation type="submission" date="2023-03" db="EMBL/GenBank/DDBJ databases">
        <title>YIM 133296 draft genome.</title>
        <authorList>
            <person name="Xiong L."/>
        </authorList>
    </citation>
    <scope>NUCLEOTIDE SEQUENCE [LARGE SCALE GENOMIC DNA]</scope>
    <source>
        <strain evidence="2 3">YIM 133296</strain>
    </source>
</reference>
<dbReference type="EMBL" id="JAROAV010000004">
    <property type="protein sequence ID" value="MDF8262823.1"/>
    <property type="molecule type" value="Genomic_DNA"/>
</dbReference>
<organism evidence="2 3">
    <name type="scientific">Luteipulveratus flavus</name>
    <dbReference type="NCBI Taxonomy" id="3031728"/>
    <lineage>
        <taxon>Bacteria</taxon>
        <taxon>Bacillati</taxon>
        <taxon>Actinomycetota</taxon>
        <taxon>Actinomycetes</taxon>
        <taxon>Micrococcales</taxon>
        <taxon>Dermacoccaceae</taxon>
        <taxon>Luteipulveratus</taxon>
    </lineage>
</organism>